<proteinExistence type="inferred from homology"/>
<dbReference type="Proteomes" id="UP000619041">
    <property type="component" value="Unassembled WGS sequence"/>
</dbReference>
<dbReference type="Gene3D" id="1.10.10.10">
    <property type="entry name" value="Winged helix-like DNA-binding domain superfamily/Winged helix DNA-binding domain"/>
    <property type="match status" value="1"/>
</dbReference>
<dbReference type="RefSeq" id="WP_188644993.1">
    <property type="nucleotide sequence ID" value="NZ_BMKL01000001.1"/>
</dbReference>
<reference evidence="8" key="1">
    <citation type="journal article" date="2019" name="Int. J. Syst. Evol. Microbiol.">
        <title>The Global Catalogue of Microorganisms (GCM) 10K type strain sequencing project: providing services to taxonomists for standard genome sequencing and annotation.</title>
        <authorList>
            <consortium name="The Broad Institute Genomics Platform"/>
            <consortium name="The Broad Institute Genome Sequencing Center for Infectious Disease"/>
            <person name="Wu L."/>
            <person name="Ma J."/>
        </authorList>
    </citation>
    <scope>NUCLEOTIDE SEQUENCE [LARGE SCALE GENOMIC DNA]</scope>
    <source>
        <strain evidence="8">CGMCC 1.15959</strain>
    </source>
</reference>
<gene>
    <name evidence="7" type="ORF">GCM10011515_19920</name>
</gene>
<name>A0ABQ1S9B2_9SPHN</name>
<evidence type="ECO:0000256" key="4">
    <source>
        <dbReference type="ARBA" id="ARBA00023163"/>
    </source>
</evidence>
<dbReference type="Pfam" id="PF00126">
    <property type="entry name" value="HTH_1"/>
    <property type="match status" value="1"/>
</dbReference>
<feature type="domain" description="HTH lysR-type" evidence="6">
    <location>
        <begin position="7"/>
        <end position="65"/>
    </location>
</feature>
<evidence type="ECO:0000259" key="6">
    <source>
        <dbReference type="PROSITE" id="PS50931"/>
    </source>
</evidence>
<evidence type="ECO:0000256" key="3">
    <source>
        <dbReference type="ARBA" id="ARBA00023125"/>
    </source>
</evidence>
<dbReference type="PROSITE" id="PS50931">
    <property type="entry name" value="HTH_LYSR"/>
    <property type="match status" value="1"/>
</dbReference>
<evidence type="ECO:0000256" key="5">
    <source>
        <dbReference type="SAM" id="MobiDB-lite"/>
    </source>
</evidence>
<evidence type="ECO:0000256" key="1">
    <source>
        <dbReference type="ARBA" id="ARBA00009437"/>
    </source>
</evidence>
<dbReference type="InterPro" id="IPR005119">
    <property type="entry name" value="LysR_subst-bd"/>
</dbReference>
<dbReference type="PANTHER" id="PTHR30126">
    <property type="entry name" value="HTH-TYPE TRANSCRIPTIONAL REGULATOR"/>
    <property type="match status" value="1"/>
</dbReference>
<dbReference type="InterPro" id="IPR036390">
    <property type="entry name" value="WH_DNA-bd_sf"/>
</dbReference>
<dbReference type="InterPro" id="IPR000847">
    <property type="entry name" value="LysR_HTH_N"/>
</dbReference>
<keyword evidence="4" id="KW-0804">Transcription</keyword>
<keyword evidence="8" id="KW-1185">Reference proteome</keyword>
<keyword evidence="2" id="KW-0805">Transcription regulation</keyword>
<dbReference type="PANTHER" id="PTHR30126:SF91">
    <property type="entry name" value="LYSR FAMILY TRANSCRIPTIONAL REGULATOR"/>
    <property type="match status" value="1"/>
</dbReference>
<sequence length="320" mass="34425">MVDVGSPTVDQLRIFLAVAEHGSFNQAARKLGRALSVISYGIAALELQLGVQLFDRQGSRKPRLTEAGRALLADARSVIDEVDGLMARVRSVQQGLESELSLAVDVMVSGAALAGILSDFQQVFPTVDLRLHVEALGAVAALVVDHRADLAVAGPDIVDLPELQRRALGSVMLAPVAAPGHPLARMKSIPPGEARRHLQLVLTDRSQLTEGKDFSVLSPRTWRLADLGAKHSLLLEGIGWGNMPRHLVASEIASGRLVRLDIPENPIVDYDLFALWRKDSSPGPATSWMLEALEKRLANAPSATLRQVPRPSSTASKAPR</sequence>
<dbReference type="SUPFAM" id="SSF46785">
    <property type="entry name" value="Winged helix' DNA-binding domain"/>
    <property type="match status" value="1"/>
</dbReference>
<dbReference type="Gene3D" id="3.40.190.290">
    <property type="match status" value="1"/>
</dbReference>
<evidence type="ECO:0000313" key="7">
    <source>
        <dbReference type="EMBL" id="GGE00160.1"/>
    </source>
</evidence>
<evidence type="ECO:0000256" key="2">
    <source>
        <dbReference type="ARBA" id="ARBA00023015"/>
    </source>
</evidence>
<organism evidence="7 8">
    <name type="scientific">Tsuneonella deserti</name>
    <dbReference type="NCBI Taxonomy" id="2035528"/>
    <lineage>
        <taxon>Bacteria</taxon>
        <taxon>Pseudomonadati</taxon>
        <taxon>Pseudomonadota</taxon>
        <taxon>Alphaproteobacteria</taxon>
        <taxon>Sphingomonadales</taxon>
        <taxon>Erythrobacteraceae</taxon>
        <taxon>Tsuneonella</taxon>
    </lineage>
</organism>
<dbReference type="EMBL" id="BMKL01000001">
    <property type="protein sequence ID" value="GGE00160.1"/>
    <property type="molecule type" value="Genomic_DNA"/>
</dbReference>
<evidence type="ECO:0000313" key="8">
    <source>
        <dbReference type="Proteomes" id="UP000619041"/>
    </source>
</evidence>
<keyword evidence="3" id="KW-0238">DNA-binding</keyword>
<dbReference type="InterPro" id="IPR036388">
    <property type="entry name" value="WH-like_DNA-bd_sf"/>
</dbReference>
<protein>
    <submittedName>
        <fullName evidence="7">LysR family transcriptional regulator</fullName>
    </submittedName>
</protein>
<comment type="caution">
    <text evidence="7">The sequence shown here is derived from an EMBL/GenBank/DDBJ whole genome shotgun (WGS) entry which is preliminary data.</text>
</comment>
<accession>A0ABQ1S9B2</accession>
<dbReference type="Pfam" id="PF03466">
    <property type="entry name" value="LysR_substrate"/>
    <property type="match status" value="1"/>
</dbReference>
<feature type="region of interest" description="Disordered" evidence="5">
    <location>
        <begin position="301"/>
        <end position="320"/>
    </location>
</feature>
<comment type="similarity">
    <text evidence="1">Belongs to the LysR transcriptional regulatory family.</text>
</comment>
<dbReference type="SUPFAM" id="SSF53850">
    <property type="entry name" value="Periplasmic binding protein-like II"/>
    <property type="match status" value="1"/>
</dbReference>